<evidence type="ECO:0008006" key="4">
    <source>
        <dbReference type="Google" id="ProtNLM"/>
    </source>
</evidence>
<gene>
    <name evidence="2" type="ORF">JJB07_01295</name>
</gene>
<dbReference type="EMBL" id="JAEQNB010000001">
    <property type="protein sequence ID" value="MBL0385267.1"/>
    <property type="molecule type" value="Genomic_DNA"/>
</dbReference>
<keyword evidence="3" id="KW-1185">Reference proteome</keyword>
<evidence type="ECO:0000313" key="3">
    <source>
        <dbReference type="Proteomes" id="UP000602284"/>
    </source>
</evidence>
<protein>
    <recommendedName>
        <fullName evidence="4">Holin-like toxin</fullName>
    </recommendedName>
</protein>
<dbReference type="Proteomes" id="UP000602284">
    <property type="component" value="Unassembled WGS sequence"/>
</dbReference>
<proteinExistence type="predicted"/>
<dbReference type="Pfam" id="PF16935">
    <property type="entry name" value="Hol_Tox"/>
    <property type="match status" value="1"/>
</dbReference>
<feature type="transmembrane region" description="Helical" evidence="1">
    <location>
        <begin position="32"/>
        <end position="55"/>
    </location>
</feature>
<reference evidence="2 3" key="1">
    <citation type="submission" date="2021-01" db="EMBL/GenBank/DDBJ databases">
        <title>Tumebacillus sp. strain ITR2 16S ribosomal RNA gene Genome sequencing and assembly.</title>
        <authorList>
            <person name="Kang M."/>
        </authorList>
    </citation>
    <scope>NUCLEOTIDE SEQUENCE [LARGE SCALE GENOMIC DNA]</scope>
    <source>
        <strain evidence="2 3">ITR2</strain>
    </source>
</reference>
<sequence>MRETQLNRLLKGDRLIPTKGGESMSNHDELSLMLQFGLLLIAFLSLIVTIMKHWIDMQNEKKK</sequence>
<name>A0ABS1J4V4_9BACL</name>
<keyword evidence="1" id="KW-1133">Transmembrane helix</keyword>
<organism evidence="2 3">
    <name type="scientific">Tumebacillus amylolyticus</name>
    <dbReference type="NCBI Taxonomy" id="2801339"/>
    <lineage>
        <taxon>Bacteria</taxon>
        <taxon>Bacillati</taxon>
        <taxon>Bacillota</taxon>
        <taxon>Bacilli</taxon>
        <taxon>Bacillales</taxon>
        <taxon>Alicyclobacillaceae</taxon>
        <taxon>Tumebacillus</taxon>
    </lineage>
</organism>
<accession>A0ABS1J4V4</accession>
<evidence type="ECO:0000313" key="2">
    <source>
        <dbReference type="EMBL" id="MBL0385267.1"/>
    </source>
</evidence>
<dbReference type="InterPro" id="IPR031616">
    <property type="entry name" value="BsrE-like"/>
</dbReference>
<keyword evidence="1" id="KW-0472">Membrane</keyword>
<evidence type="ECO:0000256" key="1">
    <source>
        <dbReference type="SAM" id="Phobius"/>
    </source>
</evidence>
<comment type="caution">
    <text evidence="2">The sequence shown here is derived from an EMBL/GenBank/DDBJ whole genome shotgun (WGS) entry which is preliminary data.</text>
</comment>
<keyword evidence="1" id="KW-0812">Transmembrane</keyword>